<dbReference type="Pfam" id="PF02297">
    <property type="entry name" value="COX6B"/>
    <property type="match status" value="1"/>
</dbReference>
<dbReference type="RefSeq" id="XP_008877324.1">
    <property type="nucleotide sequence ID" value="XM_008879102.1"/>
</dbReference>
<keyword evidence="2" id="KW-0496">Mitochondrion</keyword>
<sequence>MESAADLKTTPVDPRFPTQNQTQHCWVRYNEWALCLKKNDDDEDACKKHRQYAKSLCPGSWLEKWDTERDEGNFSGVPK</sequence>
<evidence type="ECO:0000313" key="4">
    <source>
        <dbReference type="EMBL" id="ETV94121.1"/>
    </source>
</evidence>
<dbReference type="PANTHER" id="PTHR46281">
    <property type="entry name" value="CYTOCHROME C OXIDASE SUBUNIT 6B"/>
    <property type="match status" value="1"/>
</dbReference>
<dbReference type="InterPro" id="IPR003213">
    <property type="entry name" value="Cyt_c_oxidase_su6B"/>
</dbReference>
<gene>
    <name evidence="4" type="ORF">H310_12132</name>
</gene>
<dbReference type="InterPro" id="IPR036549">
    <property type="entry name" value="CX6/COA6-like_sf"/>
</dbReference>
<keyword evidence="3" id="KW-1015">Disulfide bond</keyword>
<evidence type="ECO:0000256" key="2">
    <source>
        <dbReference type="ARBA" id="ARBA00023128"/>
    </source>
</evidence>
<dbReference type="VEuPathDB" id="FungiDB:H310_12132"/>
<comment type="subcellular location">
    <subcellularLocation>
        <location evidence="1">Mitochondrion</location>
    </subcellularLocation>
</comment>
<proteinExistence type="predicted"/>
<dbReference type="Gene3D" id="1.10.10.140">
    <property type="entry name" value="Cytochrome c oxidase, subunit VIb"/>
    <property type="match status" value="1"/>
</dbReference>
<dbReference type="SUPFAM" id="SSF47694">
    <property type="entry name" value="Cytochrome c oxidase subunit h"/>
    <property type="match status" value="1"/>
</dbReference>
<name>A0A024TKH7_9STRA</name>
<dbReference type="PROSITE" id="PS51808">
    <property type="entry name" value="CHCH"/>
    <property type="match status" value="1"/>
</dbReference>
<protein>
    <recommendedName>
        <fullName evidence="5">Cytochrome c oxidase subunit</fullName>
    </recommendedName>
</protein>
<dbReference type="GeneID" id="20089182"/>
<dbReference type="STRING" id="157072.A0A024TKH7"/>
<accession>A0A024TKH7</accession>
<dbReference type="GO" id="GO:0005739">
    <property type="term" value="C:mitochondrion"/>
    <property type="evidence" value="ECO:0007669"/>
    <property type="project" value="UniProtKB-SubCell"/>
</dbReference>
<dbReference type="EMBL" id="KI913987">
    <property type="protein sequence ID" value="ETV94121.1"/>
    <property type="molecule type" value="Genomic_DNA"/>
</dbReference>
<dbReference type="InterPro" id="IPR048280">
    <property type="entry name" value="COX6B-like"/>
</dbReference>
<dbReference type="OrthoDB" id="1107506at2759"/>
<reference evidence="4" key="1">
    <citation type="submission" date="2013-12" db="EMBL/GenBank/DDBJ databases">
        <title>The Genome Sequence of Aphanomyces invadans NJM9701.</title>
        <authorList>
            <consortium name="The Broad Institute Genomics Platform"/>
            <person name="Russ C."/>
            <person name="Tyler B."/>
            <person name="van West P."/>
            <person name="Dieguez-Uribeondo J."/>
            <person name="Young S.K."/>
            <person name="Zeng Q."/>
            <person name="Gargeya S."/>
            <person name="Fitzgerald M."/>
            <person name="Abouelleil A."/>
            <person name="Alvarado L."/>
            <person name="Chapman S.B."/>
            <person name="Gainer-Dewar J."/>
            <person name="Goldberg J."/>
            <person name="Griggs A."/>
            <person name="Gujja S."/>
            <person name="Hansen M."/>
            <person name="Howarth C."/>
            <person name="Imamovic A."/>
            <person name="Ireland A."/>
            <person name="Larimer J."/>
            <person name="McCowan C."/>
            <person name="Murphy C."/>
            <person name="Pearson M."/>
            <person name="Poon T.W."/>
            <person name="Priest M."/>
            <person name="Roberts A."/>
            <person name="Saif S."/>
            <person name="Shea T."/>
            <person name="Sykes S."/>
            <person name="Wortman J."/>
            <person name="Nusbaum C."/>
            <person name="Birren B."/>
        </authorList>
    </citation>
    <scope>NUCLEOTIDE SEQUENCE [LARGE SCALE GENOMIC DNA]</scope>
    <source>
        <strain evidence="4">NJM9701</strain>
    </source>
</reference>
<dbReference type="AlphaFoldDB" id="A0A024TKH7"/>
<dbReference type="PANTHER" id="PTHR46281:SF8">
    <property type="entry name" value="CYTOCHROME C OXIDASE SUBUNIT 12, MITOCHONDRIAL"/>
    <property type="match status" value="1"/>
</dbReference>
<dbReference type="CDD" id="cd00926">
    <property type="entry name" value="Cyt_c_Oxidase_VIb"/>
    <property type="match status" value="1"/>
</dbReference>
<evidence type="ECO:0008006" key="5">
    <source>
        <dbReference type="Google" id="ProtNLM"/>
    </source>
</evidence>
<evidence type="ECO:0000256" key="1">
    <source>
        <dbReference type="ARBA" id="ARBA00004173"/>
    </source>
</evidence>
<dbReference type="eggNOG" id="KOG3057">
    <property type="taxonomic scope" value="Eukaryota"/>
</dbReference>
<dbReference type="GO" id="GO:0045277">
    <property type="term" value="C:respiratory chain complex IV"/>
    <property type="evidence" value="ECO:0007669"/>
    <property type="project" value="InterPro"/>
</dbReference>
<organism evidence="4">
    <name type="scientific">Aphanomyces invadans</name>
    <dbReference type="NCBI Taxonomy" id="157072"/>
    <lineage>
        <taxon>Eukaryota</taxon>
        <taxon>Sar</taxon>
        <taxon>Stramenopiles</taxon>
        <taxon>Oomycota</taxon>
        <taxon>Saprolegniomycetes</taxon>
        <taxon>Saprolegniales</taxon>
        <taxon>Verrucalvaceae</taxon>
        <taxon>Aphanomyces</taxon>
    </lineage>
</organism>
<evidence type="ECO:0000256" key="3">
    <source>
        <dbReference type="ARBA" id="ARBA00023157"/>
    </source>
</evidence>